<feature type="domain" description="K+ potassium transporter C-terminal" evidence="12">
    <location>
        <begin position="645"/>
        <end position="757"/>
    </location>
</feature>
<protein>
    <submittedName>
        <fullName evidence="13">High affinity potassium transporter</fullName>
    </submittedName>
</protein>
<dbReference type="EMBL" id="KV454538">
    <property type="protein sequence ID" value="ODV70345.1"/>
    <property type="molecule type" value="Genomic_DNA"/>
</dbReference>
<evidence type="ECO:0000256" key="6">
    <source>
        <dbReference type="ARBA" id="ARBA00022989"/>
    </source>
</evidence>
<feature type="region of interest" description="Disordered" evidence="9">
    <location>
        <begin position="13"/>
        <end position="47"/>
    </location>
</feature>
<feature type="transmembrane region" description="Helical" evidence="10">
    <location>
        <begin position="465"/>
        <end position="485"/>
    </location>
</feature>
<keyword evidence="5" id="KW-0630">Potassium</keyword>
<dbReference type="InterPro" id="IPR053951">
    <property type="entry name" value="K_trans_N"/>
</dbReference>
<evidence type="ECO:0000256" key="1">
    <source>
        <dbReference type="ARBA" id="ARBA00004141"/>
    </source>
</evidence>
<dbReference type="InterPro" id="IPR003855">
    <property type="entry name" value="K+_transporter"/>
</dbReference>
<sequence length="817" mass="90740">MENNNSIEIAENVSIAAYSEDDERIGRYDGDEEDDEENKFDEEAQGNTEKKLSVKEVLMLSFSSLGAIYGDLGTSPLYVLNSIKYPNEIPTKDDIYGGISLIFYIFVFIVLIKYALIVLVIGPNNGEGGQVAIYAKIARHLNIGPKGVEIPGAPVKNDLELLAREETNLSFISHNSLIKKTNEWKNHPKVIKAVSTIILICCFLGCSLVFSDGLLTPTTSILSAIAGIQLADPSFNAVLGVSEVVIIFLFVIQQFGSHKISFVFAPIILVWLAGLVICGIYNIVKYDSGVFKALSPYYAIKLLKASGIDALSGAMLSITGTEAMFADLGHFGRLPTQIGIFFVFICLMLCYLGQGAYIVEHPKQFTNPFYLSIPGGPNSWSYWIMFVLATISTIIASQALILGVFSIVSQLINLDCFPKFKVKHVSSSYAGKVYIPVVNFLLLIGVCCTAAGFKNSNNVTAAYGLGINLDFLVTSTLILICMVYVYEFNFIFPLVFALIFLPLEFALVISNLKKVPHGAWFPLMMAGLSFTFLTLWRYGRSKVVEEQMTSRVKLGDLFPSFKRKAPEEATFELRGRAMVKKDSDERDCGTDNESHDSEFGITLPKILKSDPTSLELSTRFGNSTLKKFNGVGLIYVDSPHQILASPNTVPKIYERIVLNFQSLPSIMIFVTTRTLSIPSVPNEDRVLIGNMKVPGHYKCVVRFGFMEEIHIDNSLNDHILNIIPEMTGLKVLIGLNNEVPVVHIFENNDVRSHEYNSSGKKTKNPFVIIHHYMRRFYINSIFGPLDSLFRVSDKILPVQNEEDETASKLFIGGVIRI</sequence>
<feature type="compositionally biased region" description="Acidic residues" evidence="9">
    <location>
        <begin position="30"/>
        <end position="44"/>
    </location>
</feature>
<feature type="transmembrane region" description="Helical" evidence="10">
    <location>
        <begin position="230"/>
        <end position="251"/>
    </location>
</feature>
<dbReference type="PANTHER" id="PTHR30540">
    <property type="entry name" value="OSMOTIC STRESS POTASSIUM TRANSPORTER"/>
    <property type="match status" value="1"/>
</dbReference>
<gene>
    <name evidence="13" type="ORF">HYPBUDRAFT_102797</name>
</gene>
<evidence type="ECO:0000256" key="7">
    <source>
        <dbReference type="ARBA" id="ARBA00023065"/>
    </source>
</evidence>
<feature type="transmembrane region" description="Helical" evidence="10">
    <location>
        <begin position="433"/>
        <end position="453"/>
    </location>
</feature>
<evidence type="ECO:0000313" key="13">
    <source>
        <dbReference type="EMBL" id="ODV70345.1"/>
    </source>
</evidence>
<dbReference type="OrthoDB" id="504708at2759"/>
<evidence type="ECO:0000256" key="5">
    <source>
        <dbReference type="ARBA" id="ARBA00022958"/>
    </source>
</evidence>
<feature type="transmembrane region" description="Helical" evidence="10">
    <location>
        <begin position="519"/>
        <end position="539"/>
    </location>
</feature>
<dbReference type="NCBIfam" id="TIGR00794">
    <property type="entry name" value="kup"/>
    <property type="match status" value="1"/>
</dbReference>
<proteinExistence type="predicted"/>
<reference evidence="14" key="1">
    <citation type="submission" date="2016-05" db="EMBL/GenBank/DDBJ databases">
        <title>Comparative genomics of biotechnologically important yeasts.</title>
        <authorList>
            <consortium name="DOE Joint Genome Institute"/>
            <person name="Riley R."/>
            <person name="Haridas S."/>
            <person name="Wolfe K.H."/>
            <person name="Lopes M.R."/>
            <person name="Hittinger C.T."/>
            <person name="Goker M."/>
            <person name="Salamov A."/>
            <person name="Wisecaver J."/>
            <person name="Long T.M."/>
            <person name="Aerts A.L."/>
            <person name="Barry K."/>
            <person name="Choi C."/>
            <person name="Clum A."/>
            <person name="Coughlan A.Y."/>
            <person name="Deshpande S."/>
            <person name="Douglass A.P."/>
            <person name="Hanson S.J."/>
            <person name="Klenk H.-P."/>
            <person name="Labutti K."/>
            <person name="Lapidus A."/>
            <person name="Lindquist E."/>
            <person name="Lipzen A."/>
            <person name="Meier-Kolthoff J.P."/>
            <person name="Ohm R.A."/>
            <person name="Otillar R.P."/>
            <person name="Pangilinan J."/>
            <person name="Peng Y."/>
            <person name="Rokas A."/>
            <person name="Rosa C.A."/>
            <person name="Scheuner C."/>
            <person name="Sibirny A.A."/>
            <person name="Slot J.C."/>
            <person name="Stielow J.B."/>
            <person name="Sun H."/>
            <person name="Kurtzman C.P."/>
            <person name="Blackwell M."/>
            <person name="Grigoriev I.V."/>
            <person name="Jeffries T.W."/>
        </authorList>
    </citation>
    <scope>NUCLEOTIDE SEQUENCE [LARGE SCALE GENOMIC DNA]</scope>
    <source>
        <strain evidence="14">NRRL Y-1933</strain>
    </source>
</reference>
<feature type="transmembrane region" description="Helical" evidence="10">
    <location>
        <begin position="263"/>
        <end position="284"/>
    </location>
</feature>
<evidence type="ECO:0000256" key="8">
    <source>
        <dbReference type="ARBA" id="ARBA00023136"/>
    </source>
</evidence>
<dbReference type="InterPro" id="IPR053952">
    <property type="entry name" value="K_trans_C"/>
</dbReference>
<keyword evidence="7" id="KW-0406">Ion transport</keyword>
<evidence type="ECO:0000259" key="12">
    <source>
        <dbReference type="Pfam" id="PF22776"/>
    </source>
</evidence>
<evidence type="ECO:0000313" key="14">
    <source>
        <dbReference type="Proteomes" id="UP000095085"/>
    </source>
</evidence>
<keyword evidence="4 10" id="KW-0812">Transmembrane</keyword>
<evidence type="ECO:0000256" key="10">
    <source>
        <dbReference type="SAM" id="Phobius"/>
    </source>
</evidence>
<keyword evidence="3" id="KW-0633">Potassium transport</keyword>
<feature type="transmembrane region" description="Helical" evidence="10">
    <location>
        <begin position="99"/>
        <end position="121"/>
    </location>
</feature>
<dbReference type="GO" id="GO:0015079">
    <property type="term" value="F:potassium ion transmembrane transporter activity"/>
    <property type="evidence" value="ECO:0007669"/>
    <property type="project" value="InterPro"/>
</dbReference>
<dbReference type="GO" id="GO:0016020">
    <property type="term" value="C:membrane"/>
    <property type="evidence" value="ECO:0007669"/>
    <property type="project" value="UniProtKB-SubCell"/>
</dbReference>
<feature type="transmembrane region" description="Helical" evidence="10">
    <location>
        <begin position="57"/>
        <end position="79"/>
    </location>
</feature>
<name>A0A1E4RTG0_9ASCO</name>
<keyword evidence="6 10" id="KW-1133">Transmembrane helix</keyword>
<dbReference type="Pfam" id="PF22776">
    <property type="entry name" value="K_trans_C"/>
    <property type="match status" value="1"/>
</dbReference>
<dbReference type="RefSeq" id="XP_020079412.1">
    <property type="nucleotide sequence ID" value="XM_020218223.1"/>
</dbReference>
<evidence type="ECO:0000256" key="4">
    <source>
        <dbReference type="ARBA" id="ARBA00022692"/>
    </source>
</evidence>
<feature type="transmembrane region" description="Helical" evidence="10">
    <location>
        <begin position="338"/>
        <end position="359"/>
    </location>
</feature>
<dbReference type="PANTHER" id="PTHR30540:SF83">
    <property type="entry name" value="K+ POTASSIUM TRANSPORTER"/>
    <property type="match status" value="1"/>
</dbReference>
<dbReference type="GeneID" id="30992773"/>
<keyword evidence="14" id="KW-1185">Reference proteome</keyword>
<dbReference type="AlphaFoldDB" id="A0A1E4RTG0"/>
<dbReference type="Proteomes" id="UP000095085">
    <property type="component" value="Unassembled WGS sequence"/>
</dbReference>
<evidence type="ECO:0000256" key="2">
    <source>
        <dbReference type="ARBA" id="ARBA00022448"/>
    </source>
</evidence>
<evidence type="ECO:0000256" key="9">
    <source>
        <dbReference type="SAM" id="MobiDB-lite"/>
    </source>
</evidence>
<accession>A0A1E4RTG0</accession>
<keyword evidence="8 10" id="KW-0472">Membrane</keyword>
<dbReference type="STRING" id="984485.A0A1E4RTG0"/>
<feature type="transmembrane region" description="Helical" evidence="10">
    <location>
        <begin position="491"/>
        <end position="512"/>
    </location>
</feature>
<comment type="subcellular location">
    <subcellularLocation>
        <location evidence="1">Membrane</location>
        <topology evidence="1">Multi-pass membrane protein</topology>
    </subcellularLocation>
</comment>
<keyword evidence="2" id="KW-0813">Transport</keyword>
<organism evidence="13 14">
    <name type="scientific">Hyphopichia burtonii NRRL Y-1933</name>
    <dbReference type="NCBI Taxonomy" id="984485"/>
    <lineage>
        <taxon>Eukaryota</taxon>
        <taxon>Fungi</taxon>
        <taxon>Dikarya</taxon>
        <taxon>Ascomycota</taxon>
        <taxon>Saccharomycotina</taxon>
        <taxon>Pichiomycetes</taxon>
        <taxon>Debaryomycetaceae</taxon>
        <taxon>Hyphopichia</taxon>
    </lineage>
</organism>
<feature type="transmembrane region" description="Helical" evidence="10">
    <location>
        <begin position="190"/>
        <end position="210"/>
    </location>
</feature>
<dbReference type="Pfam" id="PF02705">
    <property type="entry name" value="K_trans"/>
    <property type="match status" value="1"/>
</dbReference>
<evidence type="ECO:0000256" key="3">
    <source>
        <dbReference type="ARBA" id="ARBA00022538"/>
    </source>
</evidence>
<evidence type="ECO:0000259" key="11">
    <source>
        <dbReference type="Pfam" id="PF02705"/>
    </source>
</evidence>
<feature type="domain" description="K+ potassium transporter integral membrane" evidence="11">
    <location>
        <begin position="61"/>
        <end position="558"/>
    </location>
</feature>
<feature type="transmembrane region" description="Helical" evidence="10">
    <location>
        <begin position="380"/>
        <end position="413"/>
    </location>
</feature>